<dbReference type="PANTHER" id="PTHR15036">
    <property type="entry name" value="PIKACHURIN-LIKE PROTEIN"/>
    <property type="match status" value="1"/>
</dbReference>
<dbReference type="SMART" id="SM00282">
    <property type="entry name" value="LamG"/>
    <property type="match status" value="3"/>
</dbReference>
<organism evidence="8 9">
    <name type="scientific">Caenorhabditis bovis</name>
    <dbReference type="NCBI Taxonomy" id="2654633"/>
    <lineage>
        <taxon>Eukaryota</taxon>
        <taxon>Metazoa</taxon>
        <taxon>Ecdysozoa</taxon>
        <taxon>Nematoda</taxon>
        <taxon>Chromadorea</taxon>
        <taxon>Rhabditida</taxon>
        <taxon>Rhabditina</taxon>
        <taxon>Rhabditomorpha</taxon>
        <taxon>Rhabditoidea</taxon>
        <taxon>Rhabditidae</taxon>
        <taxon>Peloderinae</taxon>
        <taxon>Caenorhabditis</taxon>
    </lineage>
</organism>
<dbReference type="PROSITE" id="PS50025">
    <property type="entry name" value="LAM_G_DOMAIN"/>
    <property type="match status" value="3"/>
</dbReference>
<proteinExistence type="predicted"/>
<feature type="transmembrane region" description="Helical" evidence="4">
    <location>
        <begin position="1411"/>
        <end position="1433"/>
    </location>
</feature>
<evidence type="ECO:0000256" key="3">
    <source>
        <dbReference type="SAM" id="MobiDB-lite"/>
    </source>
</evidence>
<keyword evidence="5" id="KW-0732">Signal</keyword>
<evidence type="ECO:0000313" key="8">
    <source>
        <dbReference type="EMBL" id="CAB3407913.1"/>
    </source>
</evidence>
<feature type="disulfide bond" evidence="2">
    <location>
        <begin position="870"/>
        <end position="887"/>
    </location>
</feature>
<reference evidence="8 9" key="1">
    <citation type="submission" date="2020-04" db="EMBL/GenBank/DDBJ databases">
        <authorList>
            <person name="Laetsch R D."/>
            <person name="Stevens L."/>
            <person name="Kumar S."/>
            <person name="Blaxter L. M."/>
        </authorList>
    </citation>
    <scope>NUCLEOTIDE SEQUENCE [LARGE SCALE GENOMIC DNA]</scope>
</reference>
<dbReference type="InterPro" id="IPR013320">
    <property type="entry name" value="ConA-like_dom_sf"/>
</dbReference>
<dbReference type="PROSITE" id="PS00022">
    <property type="entry name" value="EGF_1"/>
    <property type="match status" value="1"/>
</dbReference>
<feature type="region of interest" description="Disordered" evidence="3">
    <location>
        <begin position="1567"/>
        <end position="1615"/>
    </location>
</feature>
<name>A0A8S1F2B0_9PELO</name>
<dbReference type="Gene3D" id="2.10.25.10">
    <property type="entry name" value="Laminin"/>
    <property type="match status" value="2"/>
</dbReference>
<evidence type="ECO:0000256" key="4">
    <source>
        <dbReference type="SAM" id="Phobius"/>
    </source>
</evidence>
<dbReference type="Gene3D" id="2.60.120.200">
    <property type="match status" value="2"/>
</dbReference>
<feature type="domain" description="EGF-like" evidence="7">
    <location>
        <begin position="862"/>
        <end position="901"/>
    </location>
</feature>
<dbReference type="CDD" id="cd00110">
    <property type="entry name" value="LamG"/>
    <property type="match status" value="2"/>
</dbReference>
<evidence type="ECO:0000256" key="1">
    <source>
        <dbReference type="ARBA" id="ARBA00023157"/>
    </source>
</evidence>
<dbReference type="EMBL" id="CADEPM010000006">
    <property type="protein sequence ID" value="CAB3407913.1"/>
    <property type="molecule type" value="Genomic_DNA"/>
</dbReference>
<dbReference type="InterPro" id="IPR050372">
    <property type="entry name" value="Neurexin-related_CASP"/>
</dbReference>
<feature type="region of interest" description="Disordered" evidence="3">
    <location>
        <begin position="1456"/>
        <end position="1476"/>
    </location>
</feature>
<feature type="domain" description="EGF-like" evidence="7">
    <location>
        <begin position="473"/>
        <end position="513"/>
    </location>
</feature>
<dbReference type="OrthoDB" id="5989513at2759"/>
<dbReference type="InterPro" id="IPR001791">
    <property type="entry name" value="Laminin_G"/>
</dbReference>
<dbReference type="PROSITE" id="PS01186">
    <property type="entry name" value="EGF_2"/>
    <property type="match status" value="1"/>
</dbReference>
<keyword evidence="9" id="KW-1185">Reference proteome</keyword>
<keyword evidence="2" id="KW-0245">EGF-like domain</keyword>
<gene>
    <name evidence="8" type="ORF">CBOVIS_LOCUS9763</name>
</gene>
<dbReference type="Pfam" id="PF02210">
    <property type="entry name" value="Laminin_G_2"/>
    <property type="match status" value="1"/>
</dbReference>
<keyword evidence="4" id="KW-0472">Membrane</keyword>
<dbReference type="PANTHER" id="PTHR15036:SF94">
    <property type="entry name" value="INTESTINAL NEUREXIN-LIKE"/>
    <property type="match status" value="1"/>
</dbReference>
<keyword evidence="1 2" id="KW-1015">Disulfide bond</keyword>
<comment type="caution">
    <text evidence="8">The sequence shown here is derived from an EMBL/GenBank/DDBJ whole genome shotgun (WGS) entry which is preliminary data.</text>
</comment>
<keyword evidence="4" id="KW-1133">Transmembrane helix</keyword>
<feature type="disulfide bond" evidence="2">
    <location>
        <begin position="503"/>
        <end position="512"/>
    </location>
</feature>
<feature type="domain" description="Laminin G" evidence="6">
    <location>
        <begin position="1164"/>
        <end position="1362"/>
    </location>
</feature>
<dbReference type="SUPFAM" id="SSF49899">
    <property type="entry name" value="Concanavalin A-like lectins/glucanases"/>
    <property type="match status" value="3"/>
</dbReference>
<comment type="caution">
    <text evidence="2">Lacks conserved residue(s) required for the propagation of feature annotation.</text>
</comment>
<feature type="signal peptide" evidence="5">
    <location>
        <begin position="1"/>
        <end position="16"/>
    </location>
</feature>
<accession>A0A8S1F2B0</accession>
<evidence type="ECO:0000259" key="7">
    <source>
        <dbReference type="PROSITE" id="PS50026"/>
    </source>
</evidence>
<feature type="region of interest" description="Disordered" evidence="3">
    <location>
        <begin position="442"/>
        <end position="473"/>
    </location>
</feature>
<dbReference type="SUPFAM" id="SSF57196">
    <property type="entry name" value="EGF/Laminin"/>
    <property type="match status" value="1"/>
</dbReference>
<protein>
    <submittedName>
        <fullName evidence="8">Uncharacterized protein</fullName>
    </submittedName>
</protein>
<dbReference type="SMART" id="SM00181">
    <property type="entry name" value="EGF"/>
    <property type="match status" value="4"/>
</dbReference>
<keyword evidence="4" id="KW-0812">Transmembrane</keyword>
<evidence type="ECO:0000256" key="2">
    <source>
        <dbReference type="PROSITE-ProRule" id="PRU00076"/>
    </source>
</evidence>
<feature type="chain" id="PRO_5035784722" evidence="5">
    <location>
        <begin position="17"/>
        <end position="1615"/>
    </location>
</feature>
<sequence>MLKLALLLAVCHLGIGQLLPGGQSTDYVAKRVYLKYPSSFVNLTSESWKTSANDDQIVIGLKFQSVSTVGQVYSVRFINPNGALEALLRVSLAEGFLQIELFNKESQGILNKPIGNIPINVNEQNLALSLNTTSKSLWYRIGSTDMSAEINEILNIGNTEIVVTLGGGGQSMIGCVSLIAVSVGNGSPVAEVHPLGLADIDDCPAPDECTTRDCHTGRCKLLEVPTCDCYSTEMTGPNCRTPGTSLKLRNNDDEESSAFIRFTPFATSQTVNRITMDFKFGGDIETQEGVLVYAVTTKSKILKIYVVAAKGNVMFDGRTILDFELEARSIHSLVVRLNETGFSLFVDDRIQRVFLPDAVQFETIQFGAPIANEGVAEVGITACVKNVYVDHFDVIDLLNNKDPRATSTKMETCTDIDESLAAIDGSPMFSPDPLVILNQNDDEKNETSEEDSSINLANMFPIPSGKQSKSGENAKRCEKSQDYLCQNSAKCEKTGEKTFKCLCRDGYLGKYCQFSILPKSCAEARDFFKLADGPTRIDVDGRRSNEPSVALCINGTTVVIHDMKPKTVVRDAGFNTHSLFAIGYRDFKPWQLSSLITSSGFCGQNVSYRCNKAPLGFEAGRTWFKSAVNASRRIQQIGNIPKACACLDSGCRNGERCNCDGNSISEDFGQLTGPNSGITEIVALHRKSDVNAEMTLGELMCSGYENDAKPIRFVKKTELELFDWVGESVELQFRTNDRTATIGRIRGINDELLVTVSLLDGHTIELKHLETVRTIESQNKLNDSQWHRILLEFSDGEFRFSIDSSNIVLGIEETVVLQGRLVISDYKNGIIGCIRSLRFNGDGVDLHKFIMNRDDEIKKTCATRCNQNICENNAKCYDDFATETSYCQCLLPEIHQGENCEINVNTNSSVSFYGGHFKLMNTSNPLTSNVYFSFRTDQSEGLLLFAHDENNNFLQVHLSEEVNITLTVNNLDIVSKCTVRAQRGSEFGDMRWFQVFISHTAESSQIQVDEAACIIRTTRSLSQIPIQRFLDVHKSDIVRLPVGLTNPVNPDPFVITFIGNVDTGANQNDGSIVLSPRYDSPIKQFFGCIRGLVIDKKTIDLRGAAAAIEDTSSIRIGCDVGCEEVDCRNGGHCSVGWTNFDPTALKTACDCSRTSYSGATCSVDDGVHIASGGFLHFEIGRELRRLIFQNANVPQIFKFAFSTNGPIKLKKKQQIAKIEFSNGRLLEVELNVNGTINVGVIWDNSKDDVLNFDGDFADGYRHFFVAQFNSKRSTAIMIDSFRQDIPFHSNNLDMFSANFINIGKDALDGSNGKAGFEGCVSNILIDFQSGATLQFAPISYFNDVGHALHRLITSQNLEKGACAAFRIPNALPVYQNRVEFPVWDTAFQRQIYRGPIENEPPVWNNDDHRSIISIILVLAIIILIACLVALVIIRCCKEKIYNRDHGMSLDEENMRLSPTSYRPQQPSPPPQKKSAASYYVVPDPNIDFKSEKHSRGTSITSSGISGYFTAQEEPLLDDNDPDSFLNINSDDYDRVSKTDSDATLRHIDDDLSDSDVTVISRPTQIQHIPQRVSSFRGGDPTAPKDSPLYSESRSSASPMPVNVPVPPPRLHQTDV</sequence>
<evidence type="ECO:0000256" key="5">
    <source>
        <dbReference type="SAM" id="SignalP"/>
    </source>
</evidence>
<feature type="domain" description="Laminin G" evidence="6">
    <location>
        <begin position="703"/>
        <end position="861"/>
    </location>
</feature>
<dbReference type="Proteomes" id="UP000494206">
    <property type="component" value="Unassembled WGS sequence"/>
</dbReference>
<evidence type="ECO:0000259" key="6">
    <source>
        <dbReference type="PROSITE" id="PS50025"/>
    </source>
</evidence>
<feature type="domain" description="Laminin G" evidence="6">
    <location>
        <begin position="909"/>
        <end position="1118"/>
    </location>
</feature>
<dbReference type="PROSITE" id="PS50026">
    <property type="entry name" value="EGF_3"/>
    <property type="match status" value="2"/>
</dbReference>
<dbReference type="InterPro" id="IPR000742">
    <property type="entry name" value="EGF"/>
</dbReference>
<evidence type="ECO:0000313" key="9">
    <source>
        <dbReference type="Proteomes" id="UP000494206"/>
    </source>
</evidence>